<protein>
    <recommendedName>
        <fullName evidence="3">DivIVA domain-containing protein</fullName>
    </recommendedName>
</protein>
<sequence length="186" mass="20030">MSYSPTSPEPPLPDPVEFDVVFRGYDRHQVMELVSEAMGSVTALEGGNPDAVTLTARELRENADALDVVLRGYKIDQVKEVVGVLHQRLGGGSPSLDPRREAIELDIVLRGYDRQQVEEVVNEAVASVDAVKRGGPGAATLTAQDLRTRAAGFDVVFRGYDEGQVASLIDGLADRLDGGSHPPNQH</sequence>
<dbReference type="Proteomes" id="UP000215005">
    <property type="component" value="Chromosome"/>
</dbReference>
<name>A0A223S1V2_9ACTN</name>
<dbReference type="AlphaFoldDB" id="A0A223S1V2"/>
<reference evidence="1 2" key="1">
    <citation type="submission" date="2017-08" db="EMBL/GenBank/DDBJ databases">
        <title>The complete genome sequence of Nocardiopsis gilva YIM 90087.</title>
        <authorList>
            <person name="Yin M."/>
            <person name="Tang S."/>
        </authorList>
    </citation>
    <scope>NUCLEOTIDE SEQUENCE [LARGE SCALE GENOMIC DNA]</scope>
    <source>
        <strain evidence="1 2">YIM 90087</strain>
    </source>
</reference>
<evidence type="ECO:0000313" key="1">
    <source>
        <dbReference type="EMBL" id="ASU82106.1"/>
    </source>
</evidence>
<dbReference type="KEGG" id="ngv:CDO52_04290"/>
<dbReference type="EMBL" id="CP022753">
    <property type="protein sequence ID" value="ASU82106.1"/>
    <property type="molecule type" value="Genomic_DNA"/>
</dbReference>
<accession>A0A223S1V2</accession>
<evidence type="ECO:0008006" key="3">
    <source>
        <dbReference type="Google" id="ProtNLM"/>
    </source>
</evidence>
<dbReference type="RefSeq" id="WP_017620735.1">
    <property type="nucleotide sequence ID" value="NZ_ANBG01000348.1"/>
</dbReference>
<organism evidence="1 2">
    <name type="scientific">Nocardiopsis gilva YIM 90087</name>
    <dbReference type="NCBI Taxonomy" id="1235441"/>
    <lineage>
        <taxon>Bacteria</taxon>
        <taxon>Bacillati</taxon>
        <taxon>Actinomycetota</taxon>
        <taxon>Actinomycetes</taxon>
        <taxon>Streptosporangiales</taxon>
        <taxon>Nocardiopsidaceae</taxon>
        <taxon>Nocardiopsis</taxon>
    </lineage>
</organism>
<gene>
    <name evidence="1" type="ORF">CDO52_04290</name>
</gene>
<dbReference type="OrthoDB" id="5198800at2"/>
<keyword evidence="2" id="KW-1185">Reference proteome</keyword>
<evidence type="ECO:0000313" key="2">
    <source>
        <dbReference type="Proteomes" id="UP000215005"/>
    </source>
</evidence>
<proteinExistence type="predicted"/>